<evidence type="ECO:0000313" key="2">
    <source>
        <dbReference type="Proteomes" id="UP000294824"/>
    </source>
</evidence>
<proteinExistence type="predicted"/>
<reference evidence="1 2" key="1">
    <citation type="submission" date="2019-03" db="EMBL/GenBank/DDBJ databases">
        <title>Genomic Encyclopedia of Type Strains, Phase III (KMG-III): the genomes of soil and plant-associated and newly described type strains.</title>
        <authorList>
            <person name="Whitman W."/>
        </authorList>
    </citation>
    <scope>NUCLEOTIDE SEQUENCE [LARGE SCALE GENOMIC DNA]</scope>
    <source>
        <strain evidence="1 2">CECT 8301</strain>
    </source>
</reference>
<dbReference type="AlphaFoldDB" id="A0A4R8MDC1"/>
<sequence>MLDQELKDEFYSKYNTFLEEIPSKNVLSDFYISSEKFYKESYYYPNREEFNEILSTLINYSFKKKTFKKDAFFTFLENEHFGLVSINSLEKNLIHLIQMEVDVFMGSNYDCSFKKVDFYEKNNPFKSKKEFHFFIISKILENIEFNPFDGSFSAKNEFYLLEEYFDLVLLKLKEKFDSLNIEVLHHEVIRLEVLKEKYHFHFLNSSIKKIEKLIERLSSRSVKIKEKKDQFKLNISPQKLSKLYVLFFENNNTQINEEKIKRINQFISNCFESDSKYSAITNTYKTKSKSIDFLNKKKFKPFIAVLILFIKLEYVEEKNASSINDILVSDLKEINTGYIGLSGNLRNVISQDLYPLSIKELIELANFKSFTEITSVLKD</sequence>
<dbReference type="RefSeq" id="WP_133967533.1">
    <property type="nucleotide sequence ID" value="NZ_SORL01000008.1"/>
</dbReference>
<keyword evidence="2" id="KW-1185">Reference proteome</keyword>
<dbReference type="EMBL" id="SORL01000008">
    <property type="protein sequence ID" value="TDY62287.1"/>
    <property type="molecule type" value="Genomic_DNA"/>
</dbReference>
<protein>
    <submittedName>
        <fullName evidence="1">Uncharacterized protein</fullName>
    </submittedName>
</protein>
<gene>
    <name evidence="1" type="ORF">DFQ06_2113</name>
</gene>
<dbReference type="Proteomes" id="UP000294824">
    <property type="component" value="Unassembled WGS sequence"/>
</dbReference>
<comment type="caution">
    <text evidence="1">The sequence shown here is derived from an EMBL/GenBank/DDBJ whole genome shotgun (WGS) entry which is preliminary data.</text>
</comment>
<accession>A0A4R8MDC1</accession>
<organism evidence="1 2">
    <name type="scientific">Algibacter lectus</name>
    <dbReference type="NCBI Taxonomy" id="221126"/>
    <lineage>
        <taxon>Bacteria</taxon>
        <taxon>Pseudomonadati</taxon>
        <taxon>Bacteroidota</taxon>
        <taxon>Flavobacteriia</taxon>
        <taxon>Flavobacteriales</taxon>
        <taxon>Flavobacteriaceae</taxon>
        <taxon>Algibacter</taxon>
    </lineage>
</organism>
<name>A0A4R8MDC1_9FLAO</name>
<evidence type="ECO:0000313" key="1">
    <source>
        <dbReference type="EMBL" id="TDY62287.1"/>
    </source>
</evidence>